<evidence type="ECO:0000256" key="4">
    <source>
        <dbReference type="ARBA" id="ARBA00023027"/>
    </source>
</evidence>
<dbReference type="InterPro" id="IPR015955">
    <property type="entry name" value="Lactate_DH/Glyco_Ohase_4_C"/>
</dbReference>
<evidence type="ECO:0000256" key="9">
    <source>
        <dbReference type="PIRSR" id="PIRSR601088-2"/>
    </source>
</evidence>
<name>Q1RB61_ECOUT</name>
<evidence type="ECO:0000256" key="6">
    <source>
        <dbReference type="ARBA" id="ARBA00023277"/>
    </source>
</evidence>
<evidence type="ECO:0000256" key="10">
    <source>
        <dbReference type="PIRSR" id="PIRSR601088-3"/>
    </source>
</evidence>
<feature type="binding site" evidence="9">
    <location>
        <position position="119"/>
    </location>
    <ligand>
        <name>substrate</name>
    </ligand>
</feature>
<evidence type="ECO:0000256" key="8">
    <source>
        <dbReference type="ARBA" id="ARBA00066487"/>
    </source>
</evidence>
<evidence type="ECO:0000256" key="3">
    <source>
        <dbReference type="ARBA" id="ARBA00022801"/>
    </source>
</evidence>
<dbReference type="InterPro" id="IPR001088">
    <property type="entry name" value="Glyco_hydro_4"/>
</dbReference>
<dbReference type="Gene3D" id="3.40.50.720">
    <property type="entry name" value="NAD(P)-binding Rossmann-like Domain"/>
    <property type="match status" value="1"/>
</dbReference>
<feature type="site" description="Increases basicity of active site Tyr" evidence="11">
    <location>
        <position position="135"/>
    </location>
</feature>
<sequence length="473" mass="53088">MLDYLCPGGRYARYQYSVLKGEIMSQKLKVVTIGGGSSYTPELLEGFIKRYHELPVSELWLVDVEGGKAKLDIIFDLCQRMIDNAGVPMKLYKTLDRREALKDADFVTTQLRVGQLPARELDERIPLSHGYLGQETNGAGGLFKGLRTIPVIFDIVKDVEELCPNAWVINFTNPAGMVTEAVYRHTGFKRFIGVCNIPIGMKMFIRDVLMLKDSDDLSIDLFGLNHMVFIKDVLVNGKSRFAELLDGVASGQLKASGVKNIFDLPFSEGLIRSLNLLPCSYLLYYFKQKEMLAIEMGEYYKGGARAQVVQKVEKQLFELYKNPELNVKPKELEQRGGAYYSDAACEVINAIYNDKQAEHYVNIPHHGHIDNIPADWAVEMTCTLGRDGATPHPRITHFDDKVMGLIHTIKGFEIAASNAALSGEFNDVLLALNLSPLVHSDRDAELLAREMILAHEKWLPNFADCIAELKKAH</sequence>
<dbReference type="GO" id="GO:0016616">
    <property type="term" value="F:oxidoreductase activity, acting on the CH-OH group of donors, NAD or NADP as acceptor"/>
    <property type="evidence" value="ECO:0007669"/>
    <property type="project" value="InterPro"/>
</dbReference>
<dbReference type="GO" id="GO:0046872">
    <property type="term" value="F:metal ion binding"/>
    <property type="evidence" value="ECO:0007669"/>
    <property type="project" value="UniProtKB-KW"/>
</dbReference>
<comment type="similarity">
    <text evidence="1 12">Belongs to the glycosyl hydrolase 4 family.</text>
</comment>
<feature type="binding site" evidence="10">
    <location>
        <position position="195"/>
    </location>
    <ligand>
        <name>Mn(2+)</name>
        <dbReference type="ChEBI" id="CHEBI:29035"/>
    </ligand>
</feature>
<evidence type="ECO:0000313" key="15">
    <source>
        <dbReference type="Proteomes" id="UP000001952"/>
    </source>
</evidence>
<gene>
    <name evidence="14" type="primary">celF</name>
    <name evidence="14" type="ordered locus">UTI89_C1927</name>
</gene>
<evidence type="ECO:0000313" key="14">
    <source>
        <dbReference type="EMBL" id="ABE07403.1"/>
    </source>
</evidence>
<keyword evidence="5 10" id="KW-0464">Manganese</keyword>
<dbReference type="GO" id="GO:0008706">
    <property type="term" value="F:6-phospho-beta-glucosidase activity"/>
    <property type="evidence" value="ECO:0007669"/>
    <property type="project" value="UniProtKB-EC"/>
</dbReference>
<dbReference type="GO" id="GO:0005975">
    <property type="term" value="P:carbohydrate metabolic process"/>
    <property type="evidence" value="ECO:0007669"/>
    <property type="project" value="InterPro"/>
</dbReference>
<accession>Q1RB61</accession>
<feature type="binding site" evidence="10">
    <location>
        <position position="226"/>
    </location>
    <ligand>
        <name>Mn(2+)</name>
        <dbReference type="ChEBI" id="CHEBI:29035"/>
    </ligand>
</feature>
<dbReference type="PRINTS" id="PR00732">
    <property type="entry name" value="GLHYDRLASE4"/>
</dbReference>
<dbReference type="EMBL" id="CP000243">
    <property type="protein sequence ID" value="ABE07403.1"/>
    <property type="molecule type" value="Genomic_DNA"/>
</dbReference>
<dbReference type="SUPFAM" id="SSF51735">
    <property type="entry name" value="NAD(P)-binding Rossmann-fold domains"/>
    <property type="match status" value="1"/>
</dbReference>
<keyword evidence="10" id="KW-0533">Nickel</keyword>
<dbReference type="Proteomes" id="UP000001952">
    <property type="component" value="Chromosome"/>
</dbReference>
<evidence type="ECO:0000256" key="2">
    <source>
        <dbReference type="ARBA" id="ARBA00022723"/>
    </source>
</evidence>
<evidence type="ECO:0000256" key="7">
    <source>
        <dbReference type="ARBA" id="ARBA00023295"/>
    </source>
</evidence>
<dbReference type="FunFam" id="3.40.50.720:FF:000163">
    <property type="entry name" value="6-phospho-beta-glucosidase"/>
    <property type="match status" value="1"/>
</dbReference>
<dbReference type="Pfam" id="PF02056">
    <property type="entry name" value="Glyco_hydro_4"/>
    <property type="match status" value="1"/>
</dbReference>
<proteinExistence type="inferred from homology"/>
<keyword evidence="10" id="KW-0170">Cobalt</keyword>
<dbReference type="PANTHER" id="PTHR32092">
    <property type="entry name" value="6-PHOSPHO-BETA-GLUCOSIDASE-RELATED"/>
    <property type="match status" value="1"/>
</dbReference>
<dbReference type="SUPFAM" id="SSF56327">
    <property type="entry name" value="LDH C-terminal domain-like"/>
    <property type="match status" value="1"/>
</dbReference>
<dbReference type="PROSITE" id="PS01324">
    <property type="entry name" value="GLYCOSYL_HYDROL_F4"/>
    <property type="match status" value="1"/>
</dbReference>
<organism evidence="14 15">
    <name type="scientific">Escherichia coli (strain UTI89 / UPEC)</name>
    <dbReference type="NCBI Taxonomy" id="364106"/>
    <lineage>
        <taxon>Bacteria</taxon>
        <taxon>Pseudomonadati</taxon>
        <taxon>Pseudomonadota</taxon>
        <taxon>Gammaproteobacteria</taxon>
        <taxon>Enterobacterales</taxon>
        <taxon>Enterobacteriaceae</taxon>
        <taxon>Escherichia</taxon>
    </lineage>
</organism>
<keyword evidence="6" id="KW-0119">Carbohydrate metabolism</keyword>
<dbReference type="HOGENOM" id="CLU_045951_0_1_6"/>
<keyword evidence="10" id="KW-0408">Iron</keyword>
<dbReference type="KEGG" id="eci:UTI89_C1927"/>
<dbReference type="CAZy" id="GH4">
    <property type="family name" value="Glycoside Hydrolase Family 4"/>
</dbReference>
<dbReference type="InterPro" id="IPR019802">
    <property type="entry name" value="GlycHydrolase_4_CS"/>
</dbReference>
<evidence type="ECO:0000256" key="12">
    <source>
        <dbReference type="RuleBase" id="RU361152"/>
    </source>
</evidence>
<keyword evidence="4 12" id="KW-0520">NAD</keyword>
<protein>
    <recommendedName>
        <fullName evidence="8">6-phospho-beta-glucosidase</fullName>
        <ecNumber evidence="8">3.2.1.86</ecNumber>
    </recommendedName>
</protein>
<dbReference type="InterPro" id="IPR022616">
    <property type="entry name" value="Glyco_hydro_4_C"/>
</dbReference>
<comment type="cofactor">
    <cofactor evidence="12">
        <name>NAD(+)</name>
        <dbReference type="ChEBI" id="CHEBI:57540"/>
    </cofactor>
    <text evidence="12">Binds 1 NAD(+) per subunit.</text>
</comment>
<dbReference type="Pfam" id="PF11975">
    <property type="entry name" value="Glyco_hydro_4C"/>
    <property type="match status" value="1"/>
</dbReference>
<dbReference type="PANTHER" id="PTHR32092:SF5">
    <property type="entry name" value="6-PHOSPHO-BETA-GLUCOSIDASE"/>
    <property type="match status" value="1"/>
</dbReference>
<evidence type="ECO:0000256" key="11">
    <source>
        <dbReference type="PIRSR" id="PIRSR601088-4"/>
    </source>
</evidence>
<dbReference type="Gene3D" id="3.90.110.10">
    <property type="entry name" value="Lactate dehydrogenase/glycoside hydrolase, family 4, C-terminal"/>
    <property type="match status" value="1"/>
</dbReference>
<reference evidence="14 15" key="1">
    <citation type="journal article" date="2006" name="Proc. Natl. Acad. Sci. U.S.A.">
        <title>Identification of genes subject to positive selection in uropathogenic strains of Escherichia coli: a comparative genomics approach.</title>
        <authorList>
            <person name="Chen S.L."/>
            <person name="Hung C.S."/>
            <person name="Xu J."/>
            <person name="Reigstad C.S."/>
            <person name="Magrini V."/>
            <person name="Sabo A."/>
            <person name="Blasiar D."/>
            <person name="Bieri T."/>
            <person name="Meyer R.R."/>
            <person name="Ozersky P."/>
            <person name="Armstrong J.R."/>
            <person name="Fulton R.S."/>
            <person name="Latreille J.P."/>
            <person name="Spieth J."/>
            <person name="Hooton T.M."/>
            <person name="Mardis E.R."/>
            <person name="Hultgren S.J."/>
            <person name="Gordon J.I."/>
        </authorList>
    </citation>
    <scope>NUCLEOTIDE SEQUENCE [LARGE SCALE GENOMIC DNA]</scope>
    <source>
        <strain evidence="15">UTI89 / UPEC</strain>
    </source>
</reference>
<keyword evidence="2 10" id="KW-0479">Metal-binding</keyword>
<keyword evidence="3 12" id="KW-0378">Hydrolase</keyword>
<dbReference type="InterPro" id="IPR036291">
    <property type="entry name" value="NAD(P)-bd_dom_sf"/>
</dbReference>
<dbReference type="EC" id="3.2.1.86" evidence="8"/>
<evidence type="ECO:0000256" key="5">
    <source>
        <dbReference type="ARBA" id="ARBA00023211"/>
    </source>
</evidence>
<feature type="binding site" evidence="9">
    <location>
        <position position="173"/>
    </location>
    <ligand>
        <name>substrate</name>
    </ligand>
</feature>
<dbReference type="AlphaFoldDB" id="Q1RB61"/>
<evidence type="ECO:0000256" key="1">
    <source>
        <dbReference type="ARBA" id="ARBA00010141"/>
    </source>
</evidence>
<evidence type="ECO:0000259" key="13">
    <source>
        <dbReference type="Pfam" id="PF11975"/>
    </source>
</evidence>
<keyword evidence="7 12" id="KW-0326">Glycosidase</keyword>
<dbReference type="CDD" id="cd05296">
    <property type="entry name" value="GH4_P_beta_glucosidase"/>
    <property type="match status" value="1"/>
</dbReference>
<feature type="domain" description="Glycosyl hydrolase family 4 C-terminal" evidence="13">
    <location>
        <begin position="222"/>
        <end position="438"/>
    </location>
</feature>